<dbReference type="Gene3D" id="3.30.1360.120">
    <property type="entry name" value="Probable tRNA modification gtpase trme, domain 1"/>
    <property type="match status" value="1"/>
</dbReference>
<dbReference type="PANTHER" id="PTHR43757:SF2">
    <property type="entry name" value="AMINOMETHYLTRANSFERASE, MITOCHONDRIAL"/>
    <property type="match status" value="1"/>
</dbReference>
<dbReference type="SUPFAM" id="SSF103025">
    <property type="entry name" value="Folate-binding domain"/>
    <property type="match status" value="1"/>
</dbReference>
<evidence type="ECO:0000313" key="10">
    <source>
        <dbReference type="EMBL" id="QGZ36286.1"/>
    </source>
</evidence>
<accession>A0A857CB89</accession>
<keyword evidence="10" id="KW-0489">Methyltransferase</keyword>
<evidence type="ECO:0000256" key="4">
    <source>
        <dbReference type="ARBA" id="ARBA00022679"/>
    </source>
</evidence>
<evidence type="ECO:0000259" key="9">
    <source>
        <dbReference type="Pfam" id="PF08669"/>
    </source>
</evidence>
<dbReference type="InterPro" id="IPR029043">
    <property type="entry name" value="GcvT/YgfZ_C"/>
</dbReference>
<comment type="similarity">
    <text evidence="1">Belongs to the GcvT family.</text>
</comment>
<dbReference type="OrthoDB" id="9774591at2"/>
<dbReference type="GO" id="GO:0004047">
    <property type="term" value="F:aminomethyltransferase activity"/>
    <property type="evidence" value="ECO:0007669"/>
    <property type="project" value="UniProtKB-EC"/>
</dbReference>
<evidence type="ECO:0000256" key="2">
    <source>
        <dbReference type="ARBA" id="ARBA00012616"/>
    </source>
</evidence>
<sequence length="387" mass="40852">MADHADGPLLSTPLLSTPLTDLHRELGARLVPFAGYEMPVQYPAGIIAEHSHTREKAGLFDVSHMGQAWLVGPDHETTARALEAMVPSDVAVLKPGRQRYTVLLNAEGGIVDDLMVARPQGPENEGRLFLVVNASRKAVDYALIAANLPDNVRLEVIEDRALIALQGPMAAEVMAAHAPAAADMAFMGVAQMEFDGIAVYVSRSGYTGEDGYEISVPAGAAEPLARALLADERVAPIGLGARDSLRLEAGLCLYGHDLDETTSPVEGAITFVLQKRRKEEANFPGAARILSELADGPSRVRVGLTLAGRAPAREGAEIRAADGSVIGVLTSGGFAPTLGAPIAMGYVDPAHAGVGTPVKLVVRGRELEASIADMPFVPQRYHRKPSA</sequence>
<evidence type="ECO:0000259" key="8">
    <source>
        <dbReference type="Pfam" id="PF01571"/>
    </source>
</evidence>
<keyword evidence="3" id="KW-0032">Aminotransferase</keyword>
<feature type="binding site" evidence="7">
    <location>
        <position position="213"/>
    </location>
    <ligand>
        <name>substrate</name>
    </ligand>
</feature>
<dbReference type="InterPro" id="IPR013977">
    <property type="entry name" value="GcvT_C"/>
</dbReference>
<name>A0A857CB89_9HYPH</name>
<dbReference type="InterPro" id="IPR027266">
    <property type="entry name" value="TrmE/GcvT-like"/>
</dbReference>
<dbReference type="GO" id="GO:0006546">
    <property type="term" value="P:glycine catabolic process"/>
    <property type="evidence" value="ECO:0007669"/>
    <property type="project" value="InterPro"/>
</dbReference>
<dbReference type="GO" id="GO:0032259">
    <property type="term" value="P:methylation"/>
    <property type="evidence" value="ECO:0007669"/>
    <property type="project" value="UniProtKB-KW"/>
</dbReference>
<organism evidence="10 11">
    <name type="scientific">Stappia indica</name>
    <dbReference type="NCBI Taxonomy" id="538381"/>
    <lineage>
        <taxon>Bacteria</taxon>
        <taxon>Pseudomonadati</taxon>
        <taxon>Pseudomonadota</taxon>
        <taxon>Alphaproteobacteria</taxon>
        <taxon>Hyphomicrobiales</taxon>
        <taxon>Stappiaceae</taxon>
        <taxon>Stappia</taxon>
    </lineage>
</organism>
<keyword evidence="4 10" id="KW-0808">Transferase</keyword>
<dbReference type="AlphaFoldDB" id="A0A857CB89"/>
<dbReference type="RefSeq" id="WP_158195126.1">
    <property type="nucleotide sequence ID" value="NZ_CP046908.1"/>
</dbReference>
<evidence type="ECO:0000313" key="11">
    <source>
        <dbReference type="Proteomes" id="UP000435648"/>
    </source>
</evidence>
<protein>
    <recommendedName>
        <fullName evidence="2">aminomethyltransferase</fullName>
        <ecNumber evidence="2">2.1.2.10</ecNumber>
    </recommendedName>
    <alternativeName>
        <fullName evidence="5">Glycine cleavage system T protein</fullName>
    </alternativeName>
</protein>
<dbReference type="NCBIfam" id="NF010093">
    <property type="entry name" value="PRK13579.1"/>
    <property type="match status" value="1"/>
</dbReference>
<dbReference type="PIRSF" id="PIRSF006487">
    <property type="entry name" value="GcvT"/>
    <property type="match status" value="1"/>
</dbReference>
<gene>
    <name evidence="10" type="primary">gcvT</name>
    <name evidence="10" type="ORF">GH266_18425</name>
</gene>
<dbReference type="GO" id="GO:0008168">
    <property type="term" value="F:methyltransferase activity"/>
    <property type="evidence" value="ECO:0007669"/>
    <property type="project" value="UniProtKB-KW"/>
</dbReference>
<dbReference type="SUPFAM" id="SSF101790">
    <property type="entry name" value="Aminomethyltransferase beta-barrel domain"/>
    <property type="match status" value="1"/>
</dbReference>
<dbReference type="Proteomes" id="UP000435648">
    <property type="component" value="Chromosome"/>
</dbReference>
<evidence type="ECO:0000256" key="3">
    <source>
        <dbReference type="ARBA" id="ARBA00022576"/>
    </source>
</evidence>
<dbReference type="InterPro" id="IPR028896">
    <property type="entry name" value="GcvT/YgfZ/DmdA"/>
</dbReference>
<feature type="domain" description="GCVT N-terminal" evidence="8">
    <location>
        <begin position="19"/>
        <end position="275"/>
    </location>
</feature>
<dbReference type="InterPro" id="IPR006223">
    <property type="entry name" value="GcvT"/>
</dbReference>
<dbReference type="Pfam" id="PF08669">
    <property type="entry name" value="GCV_T_C"/>
    <property type="match status" value="1"/>
</dbReference>
<feature type="domain" description="Aminomethyltransferase C-terminal" evidence="9">
    <location>
        <begin position="299"/>
        <end position="377"/>
    </location>
</feature>
<evidence type="ECO:0000256" key="5">
    <source>
        <dbReference type="ARBA" id="ARBA00031395"/>
    </source>
</evidence>
<dbReference type="KEGG" id="siw:GH266_18425"/>
<evidence type="ECO:0000256" key="7">
    <source>
        <dbReference type="PIRSR" id="PIRSR006487-1"/>
    </source>
</evidence>
<dbReference type="NCBIfam" id="TIGR00528">
    <property type="entry name" value="gcvT"/>
    <property type="match status" value="1"/>
</dbReference>
<proteinExistence type="inferred from homology"/>
<dbReference type="EMBL" id="CP046908">
    <property type="protein sequence ID" value="QGZ36286.1"/>
    <property type="molecule type" value="Genomic_DNA"/>
</dbReference>
<comment type="catalytic activity">
    <reaction evidence="6">
        <text>N(6)-[(R)-S(8)-aminomethyldihydrolipoyl]-L-lysyl-[protein] + (6S)-5,6,7,8-tetrahydrofolate = N(6)-[(R)-dihydrolipoyl]-L-lysyl-[protein] + (6R)-5,10-methylene-5,6,7,8-tetrahydrofolate + NH4(+)</text>
        <dbReference type="Rhea" id="RHEA:16945"/>
        <dbReference type="Rhea" id="RHEA-COMP:10475"/>
        <dbReference type="Rhea" id="RHEA-COMP:10492"/>
        <dbReference type="ChEBI" id="CHEBI:15636"/>
        <dbReference type="ChEBI" id="CHEBI:28938"/>
        <dbReference type="ChEBI" id="CHEBI:57453"/>
        <dbReference type="ChEBI" id="CHEBI:83100"/>
        <dbReference type="ChEBI" id="CHEBI:83143"/>
        <dbReference type="EC" id="2.1.2.10"/>
    </reaction>
</comment>
<dbReference type="InterPro" id="IPR006222">
    <property type="entry name" value="GCVT_N"/>
</dbReference>
<evidence type="ECO:0000256" key="6">
    <source>
        <dbReference type="ARBA" id="ARBA00047665"/>
    </source>
</evidence>
<dbReference type="GO" id="GO:0008483">
    <property type="term" value="F:transaminase activity"/>
    <property type="evidence" value="ECO:0007669"/>
    <property type="project" value="UniProtKB-KW"/>
</dbReference>
<dbReference type="GO" id="GO:0005960">
    <property type="term" value="C:glycine cleavage complex"/>
    <property type="evidence" value="ECO:0007669"/>
    <property type="project" value="InterPro"/>
</dbReference>
<dbReference type="Pfam" id="PF01571">
    <property type="entry name" value="GCV_T"/>
    <property type="match status" value="1"/>
</dbReference>
<evidence type="ECO:0000256" key="1">
    <source>
        <dbReference type="ARBA" id="ARBA00008609"/>
    </source>
</evidence>
<dbReference type="EC" id="2.1.2.10" evidence="2"/>
<dbReference type="Gene3D" id="2.40.30.110">
    <property type="entry name" value="Aminomethyltransferase beta-barrel domains"/>
    <property type="match status" value="1"/>
</dbReference>
<dbReference type="Gene3D" id="4.10.1250.10">
    <property type="entry name" value="Aminomethyltransferase fragment"/>
    <property type="match status" value="1"/>
</dbReference>
<dbReference type="PANTHER" id="PTHR43757">
    <property type="entry name" value="AMINOMETHYLTRANSFERASE"/>
    <property type="match status" value="1"/>
</dbReference>
<dbReference type="NCBIfam" id="NF001567">
    <property type="entry name" value="PRK00389.1"/>
    <property type="match status" value="1"/>
</dbReference>
<reference evidence="10 11" key="1">
    <citation type="submission" date="2019-12" db="EMBL/GenBank/DDBJ databases">
        <title>The genome of Stappia indica PHM037.</title>
        <authorList>
            <person name="Kacar D."/>
            <person name="Galan B."/>
            <person name="Canedo L."/>
            <person name="Rodriguez P."/>
            <person name="de la Calle F."/>
            <person name="Garcia J.L."/>
        </authorList>
    </citation>
    <scope>NUCLEOTIDE SEQUENCE [LARGE SCALE GENOMIC DNA]</scope>
    <source>
        <strain evidence="10 11">PHM037</strain>
    </source>
</reference>
<dbReference type="Gene3D" id="3.30.70.1400">
    <property type="entry name" value="Aminomethyltransferase beta-barrel domains"/>
    <property type="match status" value="1"/>
</dbReference>